<keyword evidence="6" id="KW-0811">Translocation</keyword>
<keyword evidence="7" id="KW-0472">Membrane</keyword>
<proteinExistence type="predicted"/>
<comment type="subcellular location">
    <subcellularLocation>
        <location evidence="1">Membrane</location>
        <topology evidence="1">Single-pass membrane protein</topology>
    </subcellularLocation>
</comment>
<dbReference type="GO" id="GO:0016020">
    <property type="term" value="C:membrane"/>
    <property type="evidence" value="ECO:0007669"/>
    <property type="project" value="UniProtKB-ARBA"/>
</dbReference>
<dbReference type="PANTHER" id="PTHR42982:SF1">
    <property type="entry name" value="SEC-INDEPENDENT PROTEIN TRANSLOCASE PROTEIN TATA"/>
    <property type="match status" value="1"/>
</dbReference>
<keyword evidence="5" id="KW-1133">Transmembrane helix</keyword>
<dbReference type="Proteomes" id="UP000176269">
    <property type="component" value="Unassembled WGS sequence"/>
</dbReference>
<accession>A0A1F7JTZ2</accession>
<evidence type="ECO:0000313" key="8">
    <source>
        <dbReference type="EMBL" id="OGK59067.1"/>
    </source>
</evidence>
<dbReference type="GO" id="GO:0015031">
    <property type="term" value="P:protein transport"/>
    <property type="evidence" value="ECO:0007669"/>
    <property type="project" value="UniProtKB-KW"/>
</dbReference>
<evidence type="ECO:0000256" key="4">
    <source>
        <dbReference type="ARBA" id="ARBA00022927"/>
    </source>
</evidence>
<keyword evidence="4" id="KW-0653">Protein transport</keyword>
<dbReference type="Gene3D" id="1.20.5.3310">
    <property type="match status" value="1"/>
</dbReference>
<evidence type="ECO:0000256" key="1">
    <source>
        <dbReference type="ARBA" id="ARBA00004167"/>
    </source>
</evidence>
<dbReference type="Pfam" id="PF02416">
    <property type="entry name" value="TatA_B_E"/>
    <property type="match status" value="1"/>
</dbReference>
<sequence>MGTSEIIIIALLVLIFFGGKRLPDFIRSLGKSVEEFKKGLKEEKKS</sequence>
<dbReference type="PANTHER" id="PTHR42982">
    <property type="entry name" value="SEC-INDEPENDENT PROTEIN TRANSLOCASE PROTEIN TATA"/>
    <property type="match status" value="1"/>
</dbReference>
<keyword evidence="2" id="KW-0813">Transport</keyword>
<protein>
    <submittedName>
        <fullName evidence="8">Preprotein translocase</fullName>
    </submittedName>
</protein>
<dbReference type="EMBL" id="MGBC01000052">
    <property type="protein sequence ID" value="OGK59067.1"/>
    <property type="molecule type" value="Genomic_DNA"/>
</dbReference>
<keyword evidence="3" id="KW-0812">Transmembrane</keyword>
<dbReference type="AlphaFoldDB" id="A0A1F7JTZ2"/>
<evidence type="ECO:0000256" key="3">
    <source>
        <dbReference type="ARBA" id="ARBA00022692"/>
    </source>
</evidence>
<name>A0A1F7JTZ2_9BACT</name>
<evidence type="ECO:0000256" key="2">
    <source>
        <dbReference type="ARBA" id="ARBA00022448"/>
    </source>
</evidence>
<organism evidence="8 9">
    <name type="scientific">Candidatus Roizmanbacteria bacterium RIFCSPLOWO2_02_FULL_43_10</name>
    <dbReference type="NCBI Taxonomy" id="1802078"/>
    <lineage>
        <taxon>Bacteria</taxon>
        <taxon>Candidatus Roizmaniibacteriota</taxon>
    </lineage>
</organism>
<dbReference type="InterPro" id="IPR003369">
    <property type="entry name" value="TatA/B/E"/>
</dbReference>
<evidence type="ECO:0000256" key="6">
    <source>
        <dbReference type="ARBA" id="ARBA00023010"/>
    </source>
</evidence>
<reference evidence="8 9" key="1">
    <citation type="journal article" date="2016" name="Nat. Commun.">
        <title>Thousands of microbial genomes shed light on interconnected biogeochemical processes in an aquifer system.</title>
        <authorList>
            <person name="Anantharaman K."/>
            <person name="Brown C.T."/>
            <person name="Hug L.A."/>
            <person name="Sharon I."/>
            <person name="Castelle C.J."/>
            <person name="Probst A.J."/>
            <person name="Thomas B.C."/>
            <person name="Singh A."/>
            <person name="Wilkins M.J."/>
            <person name="Karaoz U."/>
            <person name="Brodie E.L."/>
            <person name="Williams K.H."/>
            <person name="Hubbard S.S."/>
            <person name="Banfield J.F."/>
        </authorList>
    </citation>
    <scope>NUCLEOTIDE SEQUENCE [LARGE SCALE GENOMIC DNA]</scope>
</reference>
<comment type="caution">
    <text evidence="8">The sequence shown here is derived from an EMBL/GenBank/DDBJ whole genome shotgun (WGS) entry which is preliminary data.</text>
</comment>
<gene>
    <name evidence="8" type="ORF">A3I56_01780</name>
</gene>
<evidence type="ECO:0000313" key="9">
    <source>
        <dbReference type="Proteomes" id="UP000176269"/>
    </source>
</evidence>
<evidence type="ECO:0000256" key="7">
    <source>
        <dbReference type="ARBA" id="ARBA00023136"/>
    </source>
</evidence>
<evidence type="ECO:0000256" key="5">
    <source>
        <dbReference type="ARBA" id="ARBA00022989"/>
    </source>
</evidence>